<name>A0A1J1LT47_9CYAN</name>
<evidence type="ECO:0000313" key="2">
    <source>
        <dbReference type="Proteomes" id="UP000184315"/>
    </source>
</evidence>
<gene>
    <name evidence="1" type="ORF">PL9214670016</name>
</gene>
<evidence type="ECO:0000313" key="1">
    <source>
        <dbReference type="EMBL" id="CUR35390.1"/>
    </source>
</evidence>
<organism evidence="1 2">
    <name type="scientific">Planktothrix tepida PCC 9214</name>
    <dbReference type="NCBI Taxonomy" id="671072"/>
    <lineage>
        <taxon>Bacteria</taxon>
        <taxon>Bacillati</taxon>
        <taxon>Cyanobacteriota</taxon>
        <taxon>Cyanophyceae</taxon>
        <taxon>Oscillatoriophycideae</taxon>
        <taxon>Oscillatoriales</taxon>
        <taxon>Microcoleaceae</taxon>
        <taxon>Planktothrix</taxon>
    </lineage>
</organism>
<dbReference type="AlphaFoldDB" id="A0A1J1LT47"/>
<accession>A0A1J1LT47</accession>
<dbReference type="EMBL" id="CZDF01000174">
    <property type="protein sequence ID" value="CUR35390.1"/>
    <property type="molecule type" value="Genomic_DNA"/>
</dbReference>
<proteinExistence type="predicted"/>
<dbReference type="Proteomes" id="UP000184315">
    <property type="component" value="Unassembled WGS sequence"/>
</dbReference>
<protein>
    <submittedName>
        <fullName evidence="1">Uncharacterized protein</fullName>
    </submittedName>
</protein>
<dbReference type="STRING" id="671072.PL9214670016"/>
<sequence length="40" mass="4625">MGGQRKNHGYASNRNINDAHSILLKSEIYVALHKSERIFR</sequence>
<keyword evidence="2" id="KW-1185">Reference proteome</keyword>
<reference evidence="2" key="1">
    <citation type="submission" date="2015-10" db="EMBL/GenBank/DDBJ databases">
        <authorList>
            <person name="Regsiter A."/>
            <person name="william w."/>
        </authorList>
    </citation>
    <scope>NUCLEOTIDE SEQUENCE [LARGE SCALE GENOMIC DNA]</scope>
</reference>